<dbReference type="AlphaFoldDB" id="A0A1X0P2F8"/>
<dbReference type="SMART" id="SM00385">
    <property type="entry name" value="CYCLIN"/>
    <property type="match status" value="1"/>
</dbReference>
<evidence type="ECO:0000256" key="2">
    <source>
        <dbReference type="ARBA" id="ARBA00023127"/>
    </source>
</evidence>
<dbReference type="EMBL" id="NBCO01000007">
    <property type="protein sequence ID" value="ORC91085.1"/>
    <property type="molecule type" value="Genomic_DNA"/>
</dbReference>
<dbReference type="RefSeq" id="XP_028885151.1">
    <property type="nucleotide sequence ID" value="XM_029023955.1"/>
</dbReference>
<comment type="caution">
    <text evidence="6">The sequence shown here is derived from an EMBL/GenBank/DDBJ whole genome shotgun (WGS) entry which is preliminary data.</text>
</comment>
<sequence>MAGEMNIRTTITADSVQRIFGPPASIDYRSHPAGGETLLPSTVFQGMKEKEIAPFDNIKKLKGTVYSYKNRKIITCWLRDVCAAFDLKSTTLCLSIQLTDAFITNSLQSIPLSKCQLAAITCLWVAAKFEEMDGDLPKLRKIVHICDKAYTAQEILDMEETVLTFFKWRLPHTTVINHLYLQLHMLTSKDLVKTGDETRVKEKNGLISLKLLIMKDFNWEWKSMEVDVETKLSDTLPMFCTMLGIPVSHNIQMFQLFGENLLVARCVPLDVIVGSLPLDSQDETRLYLSNGSLNLVFVEHDSFTLLRTINQRFLDLAELLIQEAVTHVEFLQVHSHVTALGVLTLAMCIMANNLEECKRSILYIQKTLGIPAPQAFAAARLLCTKCQEAKEASSSHGIHEDIPENIFERLEGCLVGNTV</sequence>
<name>A0A1X0P2F8_9TRYP</name>
<evidence type="ECO:0000313" key="7">
    <source>
        <dbReference type="Proteomes" id="UP000192257"/>
    </source>
</evidence>
<dbReference type="STRING" id="67003.A0A1X0P2F8"/>
<dbReference type="InterPro" id="IPR036915">
    <property type="entry name" value="Cyclin-like_sf"/>
</dbReference>
<dbReference type="Pfam" id="PF00134">
    <property type="entry name" value="Cyclin_N"/>
    <property type="match status" value="1"/>
</dbReference>
<dbReference type="GO" id="GO:0051301">
    <property type="term" value="P:cell division"/>
    <property type="evidence" value="ECO:0007669"/>
    <property type="project" value="UniProtKB-KW"/>
</dbReference>
<dbReference type="InterPro" id="IPR013763">
    <property type="entry name" value="Cyclin-like_dom"/>
</dbReference>
<reference evidence="6 7" key="1">
    <citation type="submission" date="2017-03" db="EMBL/GenBank/DDBJ databases">
        <title>An alternative strategy for trypanosome survival in the mammalian bloodstream revealed through genome and transcriptome analysis of the ubiquitous bovine parasite Trypanosoma (Megatrypanum) theileri.</title>
        <authorList>
            <person name="Kelly S."/>
            <person name="Ivens A."/>
            <person name="Mott A."/>
            <person name="O'Neill E."/>
            <person name="Emms D."/>
            <person name="Macleod O."/>
            <person name="Voorheis P."/>
            <person name="Matthews J."/>
            <person name="Matthews K."/>
            <person name="Carrington M."/>
        </authorList>
    </citation>
    <scope>NUCLEOTIDE SEQUENCE [LARGE SCALE GENOMIC DNA]</scope>
    <source>
        <strain evidence="6">Edinburgh</strain>
    </source>
</reference>
<evidence type="ECO:0000256" key="1">
    <source>
        <dbReference type="ARBA" id="ARBA00022618"/>
    </source>
</evidence>
<keyword evidence="7" id="KW-1185">Reference proteome</keyword>
<gene>
    <name evidence="6" type="ORF">TM35_000075090</name>
</gene>
<keyword evidence="2 4" id="KW-0195">Cyclin</keyword>
<comment type="similarity">
    <text evidence="4">Belongs to the cyclin family.</text>
</comment>
<dbReference type="GO" id="GO:0019887">
    <property type="term" value="F:protein kinase regulator activity"/>
    <property type="evidence" value="ECO:0007669"/>
    <property type="project" value="UniProtKB-ARBA"/>
</dbReference>
<dbReference type="InterPro" id="IPR039361">
    <property type="entry name" value="Cyclin"/>
</dbReference>
<protein>
    <submittedName>
        <fullName evidence="6">Cyclin</fullName>
    </submittedName>
</protein>
<dbReference type="InterPro" id="IPR006671">
    <property type="entry name" value="Cyclin_N"/>
</dbReference>
<proteinExistence type="inferred from homology"/>
<dbReference type="GeneID" id="39983735"/>
<dbReference type="VEuPathDB" id="TriTrypDB:TM35_000075090"/>
<dbReference type="OrthoDB" id="285802at2759"/>
<organism evidence="6 7">
    <name type="scientific">Trypanosoma theileri</name>
    <dbReference type="NCBI Taxonomy" id="67003"/>
    <lineage>
        <taxon>Eukaryota</taxon>
        <taxon>Discoba</taxon>
        <taxon>Euglenozoa</taxon>
        <taxon>Kinetoplastea</taxon>
        <taxon>Metakinetoplastina</taxon>
        <taxon>Trypanosomatida</taxon>
        <taxon>Trypanosomatidae</taxon>
        <taxon>Trypanosoma</taxon>
    </lineage>
</organism>
<keyword evidence="1" id="KW-0132">Cell division</keyword>
<accession>A0A1X0P2F8</accession>
<dbReference type="PANTHER" id="PTHR10177">
    <property type="entry name" value="CYCLINS"/>
    <property type="match status" value="1"/>
</dbReference>
<dbReference type="FunFam" id="1.10.472.10:FF:000010">
    <property type="entry name" value="G1/S-specific cyclin Cln1"/>
    <property type="match status" value="1"/>
</dbReference>
<evidence type="ECO:0000256" key="3">
    <source>
        <dbReference type="ARBA" id="ARBA00023306"/>
    </source>
</evidence>
<dbReference type="Proteomes" id="UP000192257">
    <property type="component" value="Unassembled WGS sequence"/>
</dbReference>
<dbReference type="SUPFAM" id="SSF47954">
    <property type="entry name" value="Cyclin-like"/>
    <property type="match status" value="1"/>
</dbReference>
<dbReference type="GO" id="GO:0051726">
    <property type="term" value="P:regulation of cell cycle"/>
    <property type="evidence" value="ECO:0007669"/>
    <property type="project" value="UniProtKB-ARBA"/>
</dbReference>
<evidence type="ECO:0000256" key="4">
    <source>
        <dbReference type="RuleBase" id="RU000383"/>
    </source>
</evidence>
<keyword evidence="3" id="KW-0131">Cell cycle</keyword>
<evidence type="ECO:0000259" key="5">
    <source>
        <dbReference type="SMART" id="SM00385"/>
    </source>
</evidence>
<feature type="domain" description="Cyclin-like" evidence="5">
    <location>
        <begin position="76"/>
        <end position="164"/>
    </location>
</feature>
<evidence type="ECO:0000313" key="6">
    <source>
        <dbReference type="EMBL" id="ORC91085.1"/>
    </source>
</evidence>
<dbReference type="Gene3D" id="1.10.472.10">
    <property type="entry name" value="Cyclin-like"/>
    <property type="match status" value="1"/>
</dbReference>